<sequence>MIKQATRRSILRWIHILLSFPVIGYIYSPFEEIPRTAPVVRYLFLPVLILTGLWLWKGPAVRRLVSRKAAPSGMVDNL</sequence>
<organism evidence="2 3">
    <name type="scientific">Gimesia panareensis</name>
    <dbReference type="NCBI Taxonomy" id="2527978"/>
    <lineage>
        <taxon>Bacteria</taxon>
        <taxon>Pseudomonadati</taxon>
        <taxon>Planctomycetota</taxon>
        <taxon>Planctomycetia</taxon>
        <taxon>Planctomycetales</taxon>
        <taxon>Planctomycetaceae</taxon>
        <taxon>Gimesia</taxon>
    </lineage>
</organism>
<evidence type="ECO:0000256" key="1">
    <source>
        <dbReference type="SAM" id="Phobius"/>
    </source>
</evidence>
<reference evidence="2 3" key="1">
    <citation type="submission" date="2019-02" db="EMBL/GenBank/DDBJ databases">
        <title>Deep-cultivation of Planctomycetes and their phenomic and genomic characterization uncovers novel biology.</title>
        <authorList>
            <person name="Wiegand S."/>
            <person name="Jogler M."/>
            <person name="Boedeker C."/>
            <person name="Pinto D."/>
            <person name="Vollmers J."/>
            <person name="Rivas-Marin E."/>
            <person name="Kohn T."/>
            <person name="Peeters S.H."/>
            <person name="Heuer A."/>
            <person name="Rast P."/>
            <person name="Oberbeckmann S."/>
            <person name="Bunk B."/>
            <person name="Jeske O."/>
            <person name="Meyerdierks A."/>
            <person name="Storesund J.E."/>
            <person name="Kallscheuer N."/>
            <person name="Luecker S."/>
            <person name="Lage O.M."/>
            <person name="Pohl T."/>
            <person name="Merkel B.J."/>
            <person name="Hornburger P."/>
            <person name="Mueller R.-W."/>
            <person name="Bruemmer F."/>
            <person name="Labrenz M."/>
            <person name="Spormann A.M."/>
            <person name="Op den Camp H."/>
            <person name="Overmann J."/>
            <person name="Amann R."/>
            <person name="Jetten M.S.M."/>
            <person name="Mascher T."/>
            <person name="Medema M.H."/>
            <person name="Devos D.P."/>
            <person name="Kaster A.-K."/>
            <person name="Ovreas L."/>
            <person name="Rohde M."/>
            <person name="Galperin M.Y."/>
            <person name="Jogler C."/>
        </authorList>
    </citation>
    <scope>NUCLEOTIDE SEQUENCE [LARGE SCALE GENOMIC DNA]</scope>
    <source>
        <strain evidence="2 3">Pan153</strain>
    </source>
</reference>
<feature type="transmembrane region" description="Helical" evidence="1">
    <location>
        <begin position="39"/>
        <end position="56"/>
    </location>
</feature>
<gene>
    <name evidence="2" type="ORF">Pan153_23460</name>
</gene>
<dbReference type="AlphaFoldDB" id="A0A518FMW4"/>
<feature type="transmembrane region" description="Helical" evidence="1">
    <location>
        <begin position="9"/>
        <end position="27"/>
    </location>
</feature>
<keyword evidence="1" id="KW-0472">Membrane</keyword>
<dbReference type="Proteomes" id="UP000320839">
    <property type="component" value="Chromosome"/>
</dbReference>
<dbReference type="RefSeq" id="WP_197995081.1">
    <property type="nucleotide sequence ID" value="NZ_CP036317.1"/>
</dbReference>
<name>A0A518FMW4_9PLAN</name>
<evidence type="ECO:0000313" key="3">
    <source>
        <dbReference type="Proteomes" id="UP000320839"/>
    </source>
</evidence>
<proteinExistence type="predicted"/>
<protein>
    <submittedName>
        <fullName evidence="2">Uncharacterized protein</fullName>
    </submittedName>
</protein>
<keyword evidence="1" id="KW-1133">Transmembrane helix</keyword>
<evidence type="ECO:0000313" key="2">
    <source>
        <dbReference type="EMBL" id="QDV17692.1"/>
    </source>
</evidence>
<keyword evidence="1" id="KW-0812">Transmembrane</keyword>
<accession>A0A518FMW4</accession>
<dbReference type="EMBL" id="CP036317">
    <property type="protein sequence ID" value="QDV17692.1"/>
    <property type="molecule type" value="Genomic_DNA"/>
</dbReference>